<proteinExistence type="predicted"/>
<dbReference type="PANTHER" id="PTHR11907">
    <property type="entry name" value="AMIDOPHOSPHORIBOSYLTRANSFERASE"/>
    <property type="match status" value="1"/>
</dbReference>
<feature type="domain" description="Glutamine amidotransferase type-2" evidence="3">
    <location>
        <begin position="12"/>
        <end position="182"/>
    </location>
</feature>
<keyword evidence="2 4" id="KW-0315">Glutamine amidotransferase</keyword>
<dbReference type="RefSeq" id="WP_319444470.1">
    <property type="nucleotide sequence ID" value="NZ_JAWWZK010000210.1"/>
</dbReference>
<dbReference type="EMBL" id="JAWWZK010000210">
    <property type="protein sequence ID" value="MDX5038968.1"/>
    <property type="molecule type" value="Genomic_DNA"/>
</dbReference>
<evidence type="ECO:0000313" key="4">
    <source>
        <dbReference type="EMBL" id="MDX5038968.1"/>
    </source>
</evidence>
<evidence type="ECO:0000313" key="5">
    <source>
        <dbReference type="Proteomes" id="UP001270004"/>
    </source>
</evidence>
<protein>
    <submittedName>
        <fullName evidence="4">Class II glutamine amidotransferase</fullName>
    </submittedName>
</protein>
<dbReference type="Proteomes" id="UP001270004">
    <property type="component" value="Unassembled WGS sequence"/>
</dbReference>
<evidence type="ECO:0000256" key="1">
    <source>
        <dbReference type="ARBA" id="ARBA00022679"/>
    </source>
</evidence>
<keyword evidence="1" id="KW-0808">Transferase</keyword>
<accession>A0AAW9DIY4</accession>
<comment type="caution">
    <text evidence="4">The sequence shown here is derived from an EMBL/GenBank/DDBJ whole genome shotgun (WGS) entry which is preliminary data.</text>
</comment>
<dbReference type="Gene3D" id="3.60.20.10">
    <property type="entry name" value="Glutamine Phosphoribosylpyrophosphate, subunit 1, domain 1"/>
    <property type="match status" value="1"/>
</dbReference>
<name>A0AAW9DIY4_STRSU</name>
<dbReference type="Pfam" id="PF13522">
    <property type="entry name" value="GATase_6"/>
    <property type="match status" value="1"/>
</dbReference>
<dbReference type="SUPFAM" id="SSF56235">
    <property type="entry name" value="N-terminal nucleophile aminohydrolases (Ntn hydrolases)"/>
    <property type="match status" value="1"/>
</dbReference>
<dbReference type="AlphaFoldDB" id="A0AAW9DIY4"/>
<organism evidence="4 5">
    <name type="scientific">Streptococcus suis</name>
    <dbReference type="NCBI Taxonomy" id="1307"/>
    <lineage>
        <taxon>Bacteria</taxon>
        <taxon>Bacillati</taxon>
        <taxon>Bacillota</taxon>
        <taxon>Bacilli</taxon>
        <taxon>Lactobacillales</taxon>
        <taxon>Streptococcaceae</taxon>
        <taxon>Streptococcus</taxon>
    </lineage>
</organism>
<dbReference type="GO" id="GO:0016740">
    <property type="term" value="F:transferase activity"/>
    <property type="evidence" value="ECO:0007669"/>
    <property type="project" value="UniProtKB-KW"/>
</dbReference>
<dbReference type="InterPro" id="IPR017932">
    <property type="entry name" value="GATase_2_dom"/>
</dbReference>
<dbReference type="PROSITE" id="PS51278">
    <property type="entry name" value="GATASE_TYPE_2"/>
    <property type="match status" value="1"/>
</dbReference>
<reference evidence="4" key="1">
    <citation type="submission" date="2023-11" db="EMBL/GenBank/DDBJ databases">
        <title>Antimicrobial resistance in invasive Streptococcus suis isolated in Spain and the associated genetic mechanisms.</title>
        <authorList>
            <person name="Uruen C."/>
            <person name="Arenas J.A."/>
        </authorList>
    </citation>
    <scope>NUCLEOTIDE SEQUENCE</scope>
    <source>
        <strain evidence="4">Ss_70</strain>
    </source>
</reference>
<evidence type="ECO:0000256" key="2">
    <source>
        <dbReference type="ARBA" id="ARBA00022962"/>
    </source>
</evidence>
<dbReference type="InterPro" id="IPR029055">
    <property type="entry name" value="Ntn_hydrolases_N"/>
</dbReference>
<evidence type="ECO:0000259" key="3">
    <source>
        <dbReference type="PROSITE" id="PS51278"/>
    </source>
</evidence>
<gene>
    <name evidence="4" type="ORF">SHY70_11955</name>
</gene>
<feature type="non-terminal residue" evidence="4">
    <location>
        <position position="182"/>
    </location>
</feature>
<sequence>MTYEVKSLNEECGVFGIWGHPQAAQVTYFGLHSLQHRGQEGAGILANDGGHLRRHRGTGLIAEVFKNPVDLEALTGTAAIGHVRYATSGSASINNIQPFLFDFADMQVGLAHNGNLTNAVSLKAELEKNGSIFSSSSDTEILMHLIRRSHNPDFMGKIKEALNTVKGGFAYLIMLEDKLVAA</sequence>